<dbReference type="PIRSF" id="PIRSF001456">
    <property type="entry name" value="Chorismate_synth"/>
    <property type="match status" value="1"/>
</dbReference>
<dbReference type="FunFam" id="3.60.150.10:FF:000002">
    <property type="entry name" value="Chorismate synthase"/>
    <property type="match status" value="1"/>
</dbReference>
<feature type="binding site" evidence="11">
    <location>
        <begin position="127"/>
        <end position="129"/>
    </location>
    <ligand>
        <name>FMN</name>
        <dbReference type="ChEBI" id="CHEBI:58210"/>
    </ligand>
</feature>
<dbReference type="InterPro" id="IPR020541">
    <property type="entry name" value="Chorismate_synthase_CS"/>
</dbReference>
<gene>
    <name evidence="11 13" type="primary">aroC</name>
    <name evidence="13" type="ORF">H9851_02045</name>
</gene>
<evidence type="ECO:0000256" key="12">
    <source>
        <dbReference type="RuleBase" id="RU000605"/>
    </source>
</evidence>
<dbReference type="EMBL" id="DXEW01000008">
    <property type="protein sequence ID" value="HIX50041.1"/>
    <property type="molecule type" value="Genomic_DNA"/>
</dbReference>
<evidence type="ECO:0000256" key="2">
    <source>
        <dbReference type="ARBA" id="ARBA00008014"/>
    </source>
</evidence>
<accession>A0A9D1W061</accession>
<evidence type="ECO:0000256" key="1">
    <source>
        <dbReference type="ARBA" id="ARBA00005044"/>
    </source>
</evidence>
<comment type="subunit">
    <text evidence="11">Homotetramer.</text>
</comment>
<dbReference type="GO" id="GO:0004107">
    <property type="term" value="F:chorismate synthase activity"/>
    <property type="evidence" value="ECO:0007669"/>
    <property type="project" value="UniProtKB-UniRule"/>
</dbReference>
<name>A0A9D1W061_9FIRM</name>
<reference evidence="13" key="1">
    <citation type="journal article" date="2021" name="PeerJ">
        <title>Extensive microbial diversity within the chicken gut microbiome revealed by metagenomics and culture.</title>
        <authorList>
            <person name="Gilroy R."/>
            <person name="Ravi A."/>
            <person name="Getino M."/>
            <person name="Pursley I."/>
            <person name="Horton D.L."/>
            <person name="Alikhan N.F."/>
            <person name="Baker D."/>
            <person name="Gharbi K."/>
            <person name="Hall N."/>
            <person name="Watson M."/>
            <person name="Adriaenssens E.M."/>
            <person name="Foster-Nyarko E."/>
            <person name="Jarju S."/>
            <person name="Secka A."/>
            <person name="Antonio M."/>
            <person name="Oren A."/>
            <person name="Chaudhuri R.R."/>
            <person name="La Ragione R."/>
            <person name="Hildebrand F."/>
            <person name="Pallen M.J."/>
        </authorList>
    </citation>
    <scope>NUCLEOTIDE SEQUENCE</scope>
    <source>
        <strain evidence="13">2189</strain>
    </source>
</reference>
<feature type="binding site" evidence="11">
    <location>
        <position position="330"/>
    </location>
    <ligand>
        <name>FMN</name>
        <dbReference type="ChEBI" id="CHEBI:58210"/>
    </ligand>
</feature>
<keyword evidence="7 11" id="KW-0274">FAD</keyword>
<dbReference type="PANTHER" id="PTHR21085">
    <property type="entry name" value="CHORISMATE SYNTHASE"/>
    <property type="match status" value="1"/>
</dbReference>
<proteinExistence type="inferred from homology"/>
<dbReference type="GO" id="GO:0009073">
    <property type="term" value="P:aromatic amino acid family biosynthetic process"/>
    <property type="evidence" value="ECO:0007669"/>
    <property type="project" value="UniProtKB-KW"/>
</dbReference>
<comment type="caution">
    <text evidence="13">The sequence shown here is derived from an EMBL/GenBank/DDBJ whole genome shotgun (WGS) entry which is preliminary data.</text>
</comment>
<dbReference type="PROSITE" id="PS00788">
    <property type="entry name" value="CHORISMATE_SYNTHASE_2"/>
    <property type="match status" value="1"/>
</dbReference>
<sequence>MQWSTSGESHGRALTAIVEGLPANLHVDTQEIDNYLALRQGGYGRGARQKIETDKVQILAGVRDQKTLGSPVCLLVENKDYANWEAYMSPYGADVSARRLTRVRPGHADLSGILKYDQTDARNILERASARETAVRVAAGTLARMFLRELGVEVYGYVRAVAGVADEKEYTAEQLQNVKQSPLFMPDEVLCKRAMDAIDAIKEDKDTAGGIVEVRVRGLKSGFGSCMSYGGKLDGHLAGAVMGIQAIKGVEFGLGFAAAMRRGSRVHDEIYLENGKYVRKTNNAGGIEGGMSNGEEIVLRAAMKPIPTLMRGLDTVDFVTGEACRAATERSDVCAICACEVVVESTVCFALAQKVLERLGGDNMREVKERYELLP</sequence>
<evidence type="ECO:0000256" key="4">
    <source>
        <dbReference type="ARBA" id="ARBA00022605"/>
    </source>
</evidence>
<keyword evidence="9 11" id="KW-0057">Aromatic amino acid biosynthesis</keyword>
<evidence type="ECO:0000256" key="11">
    <source>
        <dbReference type="HAMAP-Rule" id="MF_00300"/>
    </source>
</evidence>
<dbReference type="EC" id="4.2.3.5" evidence="3 11"/>
<evidence type="ECO:0000256" key="8">
    <source>
        <dbReference type="ARBA" id="ARBA00022857"/>
    </source>
</evidence>
<evidence type="ECO:0000256" key="9">
    <source>
        <dbReference type="ARBA" id="ARBA00023141"/>
    </source>
</evidence>
<evidence type="ECO:0000256" key="10">
    <source>
        <dbReference type="ARBA" id="ARBA00023239"/>
    </source>
</evidence>
<keyword evidence="5 11" id="KW-0285">Flavoprotein</keyword>
<dbReference type="GO" id="GO:0005829">
    <property type="term" value="C:cytosol"/>
    <property type="evidence" value="ECO:0007669"/>
    <property type="project" value="TreeGrafter"/>
</dbReference>
<dbReference type="InterPro" id="IPR035904">
    <property type="entry name" value="Chorismate_synth_AroC_sf"/>
</dbReference>
<feature type="binding site" evidence="11">
    <location>
        <begin position="245"/>
        <end position="246"/>
    </location>
    <ligand>
        <name>FMN</name>
        <dbReference type="ChEBI" id="CHEBI:58210"/>
    </ligand>
</feature>
<dbReference type="GO" id="GO:0009423">
    <property type="term" value="P:chorismate biosynthetic process"/>
    <property type="evidence" value="ECO:0007669"/>
    <property type="project" value="UniProtKB-UniRule"/>
</dbReference>
<dbReference type="SUPFAM" id="SSF103263">
    <property type="entry name" value="Chorismate synthase, AroC"/>
    <property type="match status" value="1"/>
</dbReference>
<dbReference type="NCBIfam" id="NF003793">
    <property type="entry name" value="PRK05382.1"/>
    <property type="match status" value="1"/>
</dbReference>
<feature type="binding site" evidence="11">
    <location>
        <begin position="304"/>
        <end position="308"/>
    </location>
    <ligand>
        <name>FMN</name>
        <dbReference type="ChEBI" id="CHEBI:58210"/>
    </ligand>
</feature>
<dbReference type="GO" id="GO:0008652">
    <property type="term" value="P:amino acid biosynthetic process"/>
    <property type="evidence" value="ECO:0007669"/>
    <property type="project" value="UniProtKB-KW"/>
</dbReference>
<comment type="function">
    <text evidence="11">Catalyzes the anti-1,4-elimination of the C-3 phosphate and the C-6 proR hydrogen from 5-enolpyruvylshikimate-3-phosphate (EPSP) to yield chorismate, which is the branch point compound that serves as the starting substrate for the three terminal pathways of aromatic amino acid biosynthesis. This reaction introduces a second double bond into the aromatic ring system.</text>
</comment>
<feature type="binding site" evidence="11">
    <location>
        <position position="39"/>
    </location>
    <ligand>
        <name>NADP(+)</name>
        <dbReference type="ChEBI" id="CHEBI:58349"/>
    </ligand>
</feature>
<comment type="similarity">
    <text evidence="2 11 12">Belongs to the chorismate synthase family.</text>
</comment>
<dbReference type="PROSITE" id="PS00787">
    <property type="entry name" value="CHORISMATE_SYNTHASE_1"/>
    <property type="match status" value="1"/>
</dbReference>
<evidence type="ECO:0000256" key="5">
    <source>
        <dbReference type="ARBA" id="ARBA00022630"/>
    </source>
</evidence>
<dbReference type="InterPro" id="IPR000453">
    <property type="entry name" value="Chorismate_synth"/>
</dbReference>
<comment type="catalytic activity">
    <reaction evidence="11 12">
        <text>5-O-(1-carboxyvinyl)-3-phosphoshikimate = chorismate + phosphate</text>
        <dbReference type="Rhea" id="RHEA:21020"/>
        <dbReference type="ChEBI" id="CHEBI:29748"/>
        <dbReference type="ChEBI" id="CHEBI:43474"/>
        <dbReference type="ChEBI" id="CHEBI:57701"/>
        <dbReference type="EC" id="4.2.3.5"/>
    </reaction>
</comment>
<feature type="binding site" evidence="11">
    <location>
        <position position="45"/>
    </location>
    <ligand>
        <name>NADP(+)</name>
        <dbReference type="ChEBI" id="CHEBI:58349"/>
    </ligand>
</feature>
<evidence type="ECO:0000313" key="13">
    <source>
        <dbReference type="EMBL" id="HIX50041.1"/>
    </source>
</evidence>
<dbReference type="GO" id="GO:0010181">
    <property type="term" value="F:FMN binding"/>
    <property type="evidence" value="ECO:0007669"/>
    <property type="project" value="TreeGrafter"/>
</dbReference>
<reference evidence="13" key="2">
    <citation type="submission" date="2021-04" db="EMBL/GenBank/DDBJ databases">
        <authorList>
            <person name="Gilroy R."/>
        </authorList>
    </citation>
    <scope>NUCLEOTIDE SEQUENCE</scope>
    <source>
        <strain evidence="13">2189</strain>
    </source>
</reference>
<evidence type="ECO:0000256" key="6">
    <source>
        <dbReference type="ARBA" id="ARBA00022643"/>
    </source>
</evidence>
<dbReference type="PANTHER" id="PTHR21085:SF0">
    <property type="entry name" value="CHORISMATE SYNTHASE"/>
    <property type="match status" value="1"/>
</dbReference>
<dbReference type="NCBIfam" id="TIGR00033">
    <property type="entry name" value="aroC"/>
    <property type="match status" value="1"/>
</dbReference>
<feature type="binding site" evidence="11">
    <location>
        <position position="289"/>
    </location>
    <ligand>
        <name>FMN</name>
        <dbReference type="ChEBI" id="CHEBI:58210"/>
    </ligand>
</feature>
<comment type="cofactor">
    <cofactor evidence="11 12">
        <name>FMNH2</name>
        <dbReference type="ChEBI" id="CHEBI:57618"/>
    </cofactor>
    <text evidence="11 12">Reduced FMN (FMNH(2)).</text>
</comment>
<dbReference type="Pfam" id="PF01264">
    <property type="entry name" value="Chorismate_synt"/>
    <property type="match status" value="1"/>
</dbReference>
<dbReference type="Gene3D" id="3.60.150.10">
    <property type="entry name" value="Chorismate synthase AroC"/>
    <property type="match status" value="1"/>
</dbReference>
<dbReference type="AlphaFoldDB" id="A0A9D1W061"/>
<comment type="pathway">
    <text evidence="1 11 12">Metabolic intermediate biosynthesis; chorismate biosynthesis; chorismate from D-erythrose 4-phosphate and phosphoenolpyruvate: step 7/7.</text>
</comment>
<dbReference type="Proteomes" id="UP000886847">
    <property type="component" value="Unassembled WGS sequence"/>
</dbReference>
<dbReference type="CDD" id="cd07304">
    <property type="entry name" value="Chorismate_synthase"/>
    <property type="match status" value="1"/>
</dbReference>
<evidence type="ECO:0000313" key="14">
    <source>
        <dbReference type="Proteomes" id="UP000886847"/>
    </source>
</evidence>
<evidence type="ECO:0000256" key="3">
    <source>
        <dbReference type="ARBA" id="ARBA00013036"/>
    </source>
</evidence>
<keyword evidence="6 11" id="KW-0288">FMN</keyword>
<evidence type="ECO:0000256" key="7">
    <source>
        <dbReference type="ARBA" id="ARBA00022827"/>
    </source>
</evidence>
<protein>
    <recommendedName>
        <fullName evidence="3 11">Chorismate synthase</fullName>
        <shortName evidence="11">CS</shortName>
        <ecNumber evidence="3 11">4.2.3.5</ecNumber>
    </recommendedName>
    <alternativeName>
        <fullName evidence="11">5-enolpyruvylshikimate-3-phosphate phospholyase</fullName>
    </alternativeName>
</protein>
<dbReference type="HAMAP" id="MF_00300">
    <property type="entry name" value="Chorismate_synth"/>
    <property type="match status" value="1"/>
</dbReference>
<keyword evidence="8 11" id="KW-0521">NADP</keyword>
<organism evidence="13 14">
    <name type="scientific">Candidatus Borkfalkia faecavium</name>
    <dbReference type="NCBI Taxonomy" id="2838508"/>
    <lineage>
        <taxon>Bacteria</taxon>
        <taxon>Bacillati</taxon>
        <taxon>Bacillota</taxon>
        <taxon>Clostridia</taxon>
        <taxon>Christensenellales</taxon>
        <taxon>Christensenellaceae</taxon>
        <taxon>Candidatus Borkfalkia</taxon>
    </lineage>
</organism>
<keyword evidence="4 11" id="KW-0028">Amino-acid biosynthesis</keyword>
<keyword evidence="10 11" id="KW-0456">Lyase</keyword>